<organism evidence="1 2">
    <name type="scientific">Diphasiastrum complanatum</name>
    <name type="common">Issler's clubmoss</name>
    <name type="synonym">Lycopodium complanatum</name>
    <dbReference type="NCBI Taxonomy" id="34168"/>
    <lineage>
        <taxon>Eukaryota</taxon>
        <taxon>Viridiplantae</taxon>
        <taxon>Streptophyta</taxon>
        <taxon>Embryophyta</taxon>
        <taxon>Tracheophyta</taxon>
        <taxon>Lycopodiopsida</taxon>
        <taxon>Lycopodiales</taxon>
        <taxon>Lycopodiaceae</taxon>
        <taxon>Lycopodioideae</taxon>
        <taxon>Diphasiastrum</taxon>
    </lineage>
</organism>
<keyword evidence="2" id="KW-1185">Reference proteome</keyword>
<accession>A0ACC2E9X0</accession>
<sequence length="1005" mass="112643">MPQRYDITLVADKFAILIKNTLIDDKLASERLLMACDIGNRNRTYYTYSRANQLVEYFRCAPRLKSTPLHFSFLLRYGAHLYYHRKVDEALQLFTEAKHLSSGKADLLRFQAMACALSAAVLMKMDRSGEKSQQLYRSCVDLLEHAPEKDKADLILLLAGCYIALQDPGQAYDILTQLLVENSEGKATPRPALIFKNMSEACKQLEDFKAALVLAEQAMFAFESEGRSASEEVAEMNGVIASLLYQIGDNEGAKVYANKFVDMESQWRQTDPLHLVDMLRLKAKIRYADYIQDWGPKREGGFRISKDDALISMENSIQEYEEAAVHLNPTAATSKEGETLENLQENYRWVKEEKQADIADIFSAGITLCRYYLREEVRPAITEETLKEVIVPVVVEIYNNQLLPAAEHATISIGIIDMMTDLADVCLAFRLISVSKILLAYILSHVSAMQLSIADVSSDAILVNSSNSHKITYIQMVRAHLMEFDNTANPDSSWKALVWSERSKARALGCELSHYARVKASDFKASISRFLVNQRQFDTDDEYARDVIGEYLLACKRTLVMEYTLLGSDRLCITLISAAGDDGVNARGCLVVHKYVKLEEELDEVTKEEARSEFRLMSEKCLKRRPSGSSDLSSSSSTSADGHSATQERLLAENVGRGQITSVLILGLVARVQRLEAEAEKMLTKSKDSKTDVFQRNESKLLAEVTIHKVHKALEQLHKILIEPFAGVLDACKLSGYNVLLVIPDEDIALVPFAALRKEHGTYLIEQFAVCMAPSIRIASFCMHSYSIIKQGPSQSELVVGRTDGYLSPWPNLNNAKNEVNAVRQSFSPSGLWKLFGKEDQNAKSFVLQHLREASWLHLTFHGEISEQYPRGSLILGQERLSGHEIVSCGPLSARAAVLSACVTGLGVLRGEGVLGFSRAFLLAGVPITVVSYWKVRDHITANFMKKLYKKLRKPKAHVVIAMQELIVEMINETKKSTNKLNLLDWASFYCVGFPYVEFPTQDSS</sequence>
<dbReference type="Proteomes" id="UP001162992">
    <property type="component" value="Chromosome 3"/>
</dbReference>
<comment type="caution">
    <text evidence="1">The sequence shown here is derived from an EMBL/GenBank/DDBJ whole genome shotgun (WGS) entry which is preliminary data.</text>
</comment>
<reference evidence="2" key="1">
    <citation type="journal article" date="2024" name="Proc. Natl. Acad. Sci. U.S.A.">
        <title>Extraordinary preservation of gene collinearity over three hundred million years revealed in homosporous lycophytes.</title>
        <authorList>
            <person name="Li C."/>
            <person name="Wickell D."/>
            <person name="Kuo L.Y."/>
            <person name="Chen X."/>
            <person name="Nie B."/>
            <person name="Liao X."/>
            <person name="Peng D."/>
            <person name="Ji J."/>
            <person name="Jenkins J."/>
            <person name="Williams M."/>
            <person name="Shu S."/>
            <person name="Plott C."/>
            <person name="Barry K."/>
            <person name="Rajasekar S."/>
            <person name="Grimwood J."/>
            <person name="Han X."/>
            <person name="Sun S."/>
            <person name="Hou Z."/>
            <person name="He W."/>
            <person name="Dai G."/>
            <person name="Sun C."/>
            <person name="Schmutz J."/>
            <person name="Leebens-Mack J.H."/>
            <person name="Li F.W."/>
            <person name="Wang L."/>
        </authorList>
    </citation>
    <scope>NUCLEOTIDE SEQUENCE [LARGE SCALE GENOMIC DNA]</scope>
    <source>
        <strain evidence="2">cv. PW_Plant_1</strain>
    </source>
</reference>
<evidence type="ECO:0000313" key="2">
    <source>
        <dbReference type="Proteomes" id="UP001162992"/>
    </source>
</evidence>
<name>A0ACC2E9X0_DIPCM</name>
<gene>
    <name evidence="1" type="ORF">O6H91_03G098300</name>
</gene>
<evidence type="ECO:0000313" key="1">
    <source>
        <dbReference type="EMBL" id="KAJ7563140.1"/>
    </source>
</evidence>
<protein>
    <submittedName>
        <fullName evidence="1">Uncharacterized protein</fullName>
    </submittedName>
</protein>
<dbReference type="EMBL" id="CM055094">
    <property type="protein sequence ID" value="KAJ7563140.1"/>
    <property type="molecule type" value="Genomic_DNA"/>
</dbReference>
<proteinExistence type="predicted"/>